<proteinExistence type="predicted"/>
<keyword evidence="1" id="KW-0614">Plasmid</keyword>
<reference evidence="1" key="1">
    <citation type="submission" date="2018-05" db="EMBL/GenBank/DDBJ databases">
        <title>Evolution of antimicrobial resistance in IncHI2:ST3 plasmids from faecal Escherichia coli of porcine origin in Australia.</title>
        <authorList>
            <person name="Wyrsch E.R."/>
            <person name="Reid C.J."/>
            <person name="DeMaere M.Z."/>
            <person name="Liu M.Y."/>
            <person name="Chapman T.A."/>
            <person name="Roy Chowdhury P."/>
            <person name="Djordjevic S.P."/>
        </authorList>
    </citation>
    <scope>NUCLEOTIDE SEQUENCE</scope>
    <source>
        <strain evidence="1">SvETEC</strain>
        <plasmid evidence="1">pSDE-SvHI2</plasmid>
    </source>
</reference>
<geneLocation type="plasmid" evidence="1">
    <name>pSDE-SvHI2</name>
</geneLocation>
<dbReference type="EMBL" id="MH287084">
    <property type="protein sequence ID" value="AZZ87344.1"/>
    <property type="molecule type" value="Genomic_DNA"/>
</dbReference>
<name>A0A3Q9VVH6_ECOLX</name>
<accession>A0A3Q9VVH6</accession>
<protein>
    <submittedName>
        <fullName evidence="1">Uncharacterized protein</fullName>
    </submittedName>
</protein>
<dbReference type="AlphaFoldDB" id="A0A3Q9VVH6"/>
<sequence length="47" mass="5589">MELITSKRREVDKNRGLKRMSIRYGLESLSSHLQVKLTKNHKKVNKH</sequence>
<evidence type="ECO:0000313" key="1">
    <source>
        <dbReference type="EMBL" id="AZZ87344.1"/>
    </source>
</evidence>
<organism evidence="1">
    <name type="scientific">Escherichia coli O157</name>
    <dbReference type="NCBI Taxonomy" id="1045010"/>
    <lineage>
        <taxon>Bacteria</taxon>
        <taxon>Pseudomonadati</taxon>
        <taxon>Pseudomonadota</taxon>
        <taxon>Gammaproteobacteria</taxon>
        <taxon>Enterobacterales</taxon>
        <taxon>Enterobacteriaceae</taxon>
        <taxon>Escherichia</taxon>
    </lineage>
</organism>